<evidence type="ECO:0000313" key="14">
    <source>
        <dbReference type="EMBL" id="MVA76634.1"/>
    </source>
</evidence>
<dbReference type="Pfam" id="PF00528">
    <property type="entry name" value="BPD_transp_1"/>
    <property type="match status" value="1"/>
</dbReference>
<dbReference type="InterPro" id="IPR050366">
    <property type="entry name" value="BP-dependent_transpt_permease"/>
</dbReference>
<comment type="similarity">
    <text evidence="10">Belongs to the binding-protein-dependent transport system permease family. OppBC subfamily.</text>
</comment>
<dbReference type="InterPro" id="IPR000515">
    <property type="entry name" value="MetI-like"/>
</dbReference>
<dbReference type="AlphaFoldDB" id="A0A6A9UY59"/>
<evidence type="ECO:0000256" key="8">
    <source>
        <dbReference type="ARBA" id="ARBA00022989"/>
    </source>
</evidence>
<keyword evidence="8 12" id="KW-1133">Transmembrane helix</keyword>
<organism evidence="14 15">
    <name type="scientific">Auraticoccus cholistanensis</name>
    <dbReference type="NCBI Taxonomy" id="2656650"/>
    <lineage>
        <taxon>Bacteria</taxon>
        <taxon>Bacillati</taxon>
        <taxon>Actinomycetota</taxon>
        <taxon>Actinomycetes</taxon>
        <taxon>Propionibacteriales</taxon>
        <taxon>Propionibacteriaceae</taxon>
        <taxon>Auraticoccus</taxon>
    </lineage>
</organism>
<dbReference type="GO" id="GO:0015031">
    <property type="term" value="P:protein transport"/>
    <property type="evidence" value="ECO:0007669"/>
    <property type="project" value="UniProtKB-KW"/>
</dbReference>
<evidence type="ECO:0000256" key="3">
    <source>
        <dbReference type="ARBA" id="ARBA00022475"/>
    </source>
</evidence>
<dbReference type="Proteomes" id="UP000435304">
    <property type="component" value="Unassembled WGS sequence"/>
</dbReference>
<feature type="transmembrane region" description="Helical" evidence="12">
    <location>
        <begin position="274"/>
        <end position="295"/>
    </location>
</feature>
<reference evidence="14 15" key="1">
    <citation type="submission" date="2019-12" db="EMBL/GenBank/DDBJ databases">
        <title>Auraticoccus cholistani sp. nov., an actinomycete isolated from soil of Cholistan desert.</title>
        <authorList>
            <person name="Cheema M.T."/>
        </authorList>
    </citation>
    <scope>NUCLEOTIDE SEQUENCE [LARGE SCALE GENOMIC DNA]</scope>
    <source>
        <strain evidence="14 15">F435</strain>
    </source>
</reference>
<keyword evidence="7" id="KW-0653">Protein transport</keyword>
<evidence type="ECO:0000256" key="5">
    <source>
        <dbReference type="ARBA" id="ARBA00022692"/>
    </source>
</evidence>
<evidence type="ECO:0000256" key="12">
    <source>
        <dbReference type="RuleBase" id="RU363032"/>
    </source>
</evidence>
<keyword evidence="3" id="KW-1003">Cell membrane</keyword>
<dbReference type="GO" id="GO:0055085">
    <property type="term" value="P:transmembrane transport"/>
    <property type="evidence" value="ECO:0007669"/>
    <property type="project" value="InterPro"/>
</dbReference>
<keyword evidence="4" id="KW-0997">Cell inner membrane</keyword>
<keyword evidence="5 12" id="KW-0812">Transmembrane</keyword>
<evidence type="ECO:0000256" key="6">
    <source>
        <dbReference type="ARBA" id="ARBA00022856"/>
    </source>
</evidence>
<dbReference type="EMBL" id="WPCU01000007">
    <property type="protein sequence ID" value="MVA76634.1"/>
    <property type="molecule type" value="Genomic_DNA"/>
</dbReference>
<keyword evidence="6" id="KW-0571">Peptide transport</keyword>
<accession>A0A6A9UY59</accession>
<name>A0A6A9UY59_9ACTN</name>
<gene>
    <name evidence="14" type="ORF">GC722_11455</name>
</gene>
<proteinExistence type="inferred from homology"/>
<dbReference type="PROSITE" id="PS50928">
    <property type="entry name" value="ABC_TM1"/>
    <property type="match status" value="1"/>
</dbReference>
<comment type="caution">
    <text evidence="14">The sequence shown here is derived from an EMBL/GenBank/DDBJ whole genome shotgun (WGS) entry which is preliminary data.</text>
</comment>
<feature type="transmembrane region" description="Helical" evidence="12">
    <location>
        <begin position="127"/>
        <end position="150"/>
    </location>
</feature>
<evidence type="ECO:0000256" key="11">
    <source>
        <dbReference type="ARBA" id="ARBA00072251"/>
    </source>
</evidence>
<dbReference type="PANTHER" id="PTHR43386">
    <property type="entry name" value="OLIGOPEPTIDE TRANSPORT SYSTEM PERMEASE PROTEIN APPC"/>
    <property type="match status" value="1"/>
</dbReference>
<sequence length="313" mass="33418">MPTPTHGANAPTSKRLSRRQLVVRRFLRNKTAVLGLLVLVVMALLAVFGPLISAWDYRDVDRTAFLSEPDSRHPFGTTQSGVDMFALTLRGLSKSLVIGLAVAVISTGIAAVVGAFAAYFGGWFERIALWVIDLLLVVPSFLIIAIMMSADRSGTNQSGFDRFVSAAPQWIVLVVLLALFGWMLAARVVRSLSLSVKEREYVQAARFMGIPAPVIIVRHILPNISSLLIIDATLNVAAAILAETSLSFFGFGVKPPDTSLGVLLGVGARQATTFPWLFVPPAVTVVLLILAVNAVGDGLRDALDPTSGSGGRV</sequence>
<dbReference type="GO" id="GO:0015833">
    <property type="term" value="P:peptide transport"/>
    <property type="evidence" value="ECO:0007669"/>
    <property type="project" value="UniProtKB-KW"/>
</dbReference>
<dbReference type="InterPro" id="IPR035906">
    <property type="entry name" value="MetI-like_sf"/>
</dbReference>
<evidence type="ECO:0000313" key="15">
    <source>
        <dbReference type="Proteomes" id="UP000435304"/>
    </source>
</evidence>
<keyword evidence="2 12" id="KW-0813">Transport</keyword>
<evidence type="ECO:0000256" key="4">
    <source>
        <dbReference type="ARBA" id="ARBA00022519"/>
    </source>
</evidence>
<feature type="transmembrane region" description="Helical" evidence="12">
    <location>
        <begin position="170"/>
        <end position="189"/>
    </location>
</feature>
<protein>
    <recommendedName>
        <fullName evidence="11">Oligopeptide transport system permease protein OppC</fullName>
    </recommendedName>
</protein>
<dbReference type="SUPFAM" id="SSF161098">
    <property type="entry name" value="MetI-like"/>
    <property type="match status" value="1"/>
</dbReference>
<dbReference type="Gene3D" id="1.10.3720.10">
    <property type="entry name" value="MetI-like"/>
    <property type="match status" value="1"/>
</dbReference>
<dbReference type="InterPro" id="IPR025966">
    <property type="entry name" value="OppC_N"/>
</dbReference>
<comment type="subcellular location">
    <subcellularLocation>
        <location evidence="1">Cell inner membrane</location>
        <topology evidence="1">Multi-pass membrane protein</topology>
    </subcellularLocation>
    <subcellularLocation>
        <location evidence="12">Cell membrane</location>
        <topology evidence="12">Multi-pass membrane protein</topology>
    </subcellularLocation>
</comment>
<dbReference type="Pfam" id="PF12911">
    <property type="entry name" value="OppC_N"/>
    <property type="match status" value="1"/>
</dbReference>
<keyword evidence="15" id="KW-1185">Reference proteome</keyword>
<evidence type="ECO:0000256" key="7">
    <source>
        <dbReference type="ARBA" id="ARBA00022927"/>
    </source>
</evidence>
<evidence type="ECO:0000256" key="1">
    <source>
        <dbReference type="ARBA" id="ARBA00004429"/>
    </source>
</evidence>
<dbReference type="PANTHER" id="PTHR43386:SF2">
    <property type="entry name" value="OLIGOPEPTIDE TRANSPORT SYSTEM PERMEASE PROTEIN OPPC"/>
    <property type="match status" value="1"/>
</dbReference>
<dbReference type="GO" id="GO:0005886">
    <property type="term" value="C:plasma membrane"/>
    <property type="evidence" value="ECO:0007669"/>
    <property type="project" value="UniProtKB-SubCell"/>
</dbReference>
<evidence type="ECO:0000259" key="13">
    <source>
        <dbReference type="PROSITE" id="PS50928"/>
    </source>
</evidence>
<evidence type="ECO:0000256" key="10">
    <source>
        <dbReference type="ARBA" id="ARBA00024202"/>
    </source>
</evidence>
<feature type="domain" description="ABC transmembrane type-1" evidence="13">
    <location>
        <begin position="92"/>
        <end position="296"/>
    </location>
</feature>
<dbReference type="CDD" id="cd06261">
    <property type="entry name" value="TM_PBP2"/>
    <property type="match status" value="1"/>
</dbReference>
<feature type="transmembrane region" description="Helical" evidence="12">
    <location>
        <begin position="96"/>
        <end position="120"/>
    </location>
</feature>
<evidence type="ECO:0000256" key="2">
    <source>
        <dbReference type="ARBA" id="ARBA00022448"/>
    </source>
</evidence>
<evidence type="ECO:0000256" key="9">
    <source>
        <dbReference type="ARBA" id="ARBA00023136"/>
    </source>
</evidence>
<feature type="transmembrane region" description="Helical" evidence="12">
    <location>
        <begin position="33"/>
        <end position="55"/>
    </location>
</feature>
<keyword evidence="9 12" id="KW-0472">Membrane</keyword>